<name>A0A095Y636_9CORY</name>
<dbReference type="GO" id="GO:0004040">
    <property type="term" value="F:amidase activity"/>
    <property type="evidence" value="ECO:0007669"/>
    <property type="project" value="UniProtKB-EC"/>
</dbReference>
<dbReference type="Gene3D" id="3.90.1300.10">
    <property type="entry name" value="Amidase signature (AS) domain"/>
    <property type="match status" value="1"/>
</dbReference>
<evidence type="ECO:0000256" key="2">
    <source>
        <dbReference type="ARBA" id="ARBA00009199"/>
    </source>
</evidence>
<reference evidence="5 6" key="1">
    <citation type="submission" date="2014-07" db="EMBL/GenBank/DDBJ databases">
        <authorList>
            <person name="McCorrison J."/>
            <person name="Sanka R."/>
            <person name="Torralba M."/>
            <person name="Gillis M."/>
            <person name="Haft D.H."/>
            <person name="Methe B."/>
            <person name="Sutton G."/>
            <person name="Nelson K.E."/>
        </authorList>
    </citation>
    <scope>NUCLEOTIDE SEQUENCE [LARGE SCALE GENOMIC DNA]</scope>
    <source>
        <strain evidence="5 6">DNF00450</strain>
    </source>
</reference>
<dbReference type="InterPro" id="IPR000120">
    <property type="entry name" value="Amidase"/>
</dbReference>
<dbReference type="InterPro" id="IPR023631">
    <property type="entry name" value="Amidase_dom"/>
</dbReference>
<dbReference type="AlphaFoldDB" id="A0A095Y636"/>
<dbReference type="SUPFAM" id="SSF75304">
    <property type="entry name" value="Amidase signature (AS) enzymes"/>
    <property type="match status" value="1"/>
</dbReference>
<dbReference type="InterPro" id="IPR036928">
    <property type="entry name" value="AS_sf"/>
</dbReference>
<accession>A0A095Y636</accession>
<evidence type="ECO:0000313" key="5">
    <source>
        <dbReference type="EMBL" id="KGF17905.1"/>
    </source>
</evidence>
<organism evidence="5 6">
    <name type="scientific">Corynebacterium freneyi DNF00450</name>
    <dbReference type="NCBI Taxonomy" id="1287475"/>
    <lineage>
        <taxon>Bacteria</taxon>
        <taxon>Bacillati</taxon>
        <taxon>Actinomycetota</taxon>
        <taxon>Actinomycetes</taxon>
        <taxon>Mycobacteriales</taxon>
        <taxon>Corynebacteriaceae</taxon>
        <taxon>Corynebacterium</taxon>
    </lineage>
</organism>
<dbReference type="Pfam" id="PF01425">
    <property type="entry name" value="Amidase"/>
    <property type="match status" value="1"/>
</dbReference>
<evidence type="ECO:0000256" key="3">
    <source>
        <dbReference type="ARBA" id="ARBA00012922"/>
    </source>
</evidence>
<dbReference type="InterPro" id="IPR020556">
    <property type="entry name" value="Amidase_CS"/>
</dbReference>
<dbReference type="PANTHER" id="PTHR11895:SF7">
    <property type="entry name" value="GLUTAMYL-TRNA(GLN) AMIDOTRANSFERASE SUBUNIT A, MITOCHONDRIAL"/>
    <property type="match status" value="1"/>
</dbReference>
<evidence type="ECO:0000259" key="4">
    <source>
        <dbReference type="Pfam" id="PF01425"/>
    </source>
</evidence>
<comment type="catalytic activity">
    <reaction evidence="1">
        <text>a monocarboxylic acid amide + H2O = a monocarboxylate + NH4(+)</text>
        <dbReference type="Rhea" id="RHEA:12020"/>
        <dbReference type="ChEBI" id="CHEBI:15377"/>
        <dbReference type="ChEBI" id="CHEBI:28938"/>
        <dbReference type="ChEBI" id="CHEBI:35757"/>
        <dbReference type="ChEBI" id="CHEBI:83628"/>
        <dbReference type="EC" id="3.5.1.4"/>
    </reaction>
</comment>
<keyword evidence="5" id="KW-0808">Transferase</keyword>
<feature type="domain" description="Amidase" evidence="4">
    <location>
        <begin position="26"/>
        <end position="449"/>
    </location>
</feature>
<comment type="caution">
    <text evidence="5">The sequence shown here is derived from an EMBL/GenBank/DDBJ whole genome shotgun (WGS) entry which is preliminary data.</text>
</comment>
<evidence type="ECO:0000256" key="1">
    <source>
        <dbReference type="ARBA" id="ARBA00001311"/>
    </source>
</evidence>
<gene>
    <name evidence="5" type="ORF">HMPREF1650_03055</name>
</gene>
<dbReference type="EMBL" id="JRNE01000032">
    <property type="protein sequence ID" value="KGF17905.1"/>
    <property type="molecule type" value="Genomic_DNA"/>
</dbReference>
<dbReference type="eggNOG" id="COG0154">
    <property type="taxonomic scope" value="Bacteria"/>
</dbReference>
<sequence length="472" mass="50592">MAKELLQKTTTEVAELIERKEVSPVELAQSLLDHAHSLNDSVNAYVSFRDEEALREAKNAEEEIARGNYRGPLHGIPMAIKDNLYVGGEVTTMASKIHGDFVSEDDASVVTKLREAGAVLTGKLNMHEYAWGIDNNSPHFGAVHNPWNPDKVPGGSSGGSGAAVAADMSFTTLGTDTAGSIRIPSAACGLVGLKPTHGRVAKYGCFPLAWSLDHIGPMSKSVADAAVTLQAIAGYDHRDPTSVNIPVEDYSAGLGGDPRDLVIGVEEDYFFRDVDSPIEELVRKQIDDLVSRGAKLKKVSIPTLAYSEWAELATSLSEASAIHHRDLQTRPDDFGADIRFLFELGELFSSVDYLQAQQVRRQIKQEFAAALDDVDVIIAPTLPVMAPDIGSAVAKLNGRDVDLIDNFIRFTGPSNLTGLPALTVPVGLSEGLPVGLQIIGRAFDEATVLKVGSQIESTDPMEGRRAPIGASN</sequence>
<dbReference type="PANTHER" id="PTHR11895">
    <property type="entry name" value="TRANSAMIDASE"/>
    <property type="match status" value="1"/>
</dbReference>
<dbReference type="PROSITE" id="PS00571">
    <property type="entry name" value="AMIDASES"/>
    <property type="match status" value="1"/>
</dbReference>
<proteinExistence type="inferred from homology"/>
<dbReference type="RefSeq" id="WP_035120708.1">
    <property type="nucleotide sequence ID" value="NZ_JRNE01000032.1"/>
</dbReference>
<dbReference type="EC" id="3.5.1.4" evidence="3"/>
<dbReference type="Proteomes" id="UP000029548">
    <property type="component" value="Unassembled WGS sequence"/>
</dbReference>
<dbReference type="GO" id="GO:0016740">
    <property type="term" value="F:transferase activity"/>
    <property type="evidence" value="ECO:0007669"/>
    <property type="project" value="UniProtKB-KW"/>
</dbReference>
<protein>
    <recommendedName>
        <fullName evidence="3">amidase</fullName>
        <ecNumber evidence="3">3.5.1.4</ecNumber>
    </recommendedName>
</protein>
<evidence type="ECO:0000313" key="6">
    <source>
        <dbReference type="Proteomes" id="UP000029548"/>
    </source>
</evidence>
<comment type="similarity">
    <text evidence="2">Belongs to the amidase family.</text>
</comment>